<comment type="caution">
    <text evidence="3">The sequence shown here is derived from an EMBL/GenBank/DDBJ whole genome shotgun (WGS) entry which is preliminary data.</text>
</comment>
<organism evidence="3 4">
    <name type="scientific">Erythroxylum novogranatense</name>
    <dbReference type="NCBI Taxonomy" id="1862640"/>
    <lineage>
        <taxon>Eukaryota</taxon>
        <taxon>Viridiplantae</taxon>
        <taxon>Streptophyta</taxon>
        <taxon>Embryophyta</taxon>
        <taxon>Tracheophyta</taxon>
        <taxon>Spermatophyta</taxon>
        <taxon>Magnoliopsida</taxon>
        <taxon>eudicotyledons</taxon>
        <taxon>Gunneridae</taxon>
        <taxon>Pentapetalae</taxon>
        <taxon>rosids</taxon>
        <taxon>fabids</taxon>
        <taxon>Malpighiales</taxon>
        <taxon>Erythroxylaceae</taxon>
        <taxon>Erythroxylum</taxon>
    </lineage>
</organism>
<name>A0AAV8TEU6_9ROSI</name>
<reference evidence="3 4" key="1">
    <citation type="submission" date="2021-09" db="EMBL/GenBank/DDBJ databases">
        <title>Genomic insights and catalytic innovation underlie evolution of tropane alkaloids biosynthesis.</title>
        <authorList>
            <person name="Wang Y.-J."/>
            <person name="Tian T."/>
            <person name="Huang J.-P."/>
            <person name="Huang S.-X."/>
        </authorList>
    </citation>
    <scope>NUCLEOTIDE SEQUENCE [LARGE SCALE GENOMIC DNA]</scope>
    <source>
        <strain evidence="3">KIB-2018</strain>
        <tissue evidence="3">Leaf</tissue>
    </source>
</reference>
<dbReference type="InterPro" id="IPR039876">
    <property type="entry name" value="HAP28"/>
</dbReference>
<evidence type="ECO:0000313" key="4">
    <source>
        <dbReference type="Proteomes" id="UP001159364"/>
    </source>
</evidence>
<evidence type="ECO:0000256" key="1">
    <source>
        <dbReference type="SAM" id="MobiDB-lite"/>
    </source>
</evidence>
<feature type="compositionally biased region" description="Basic and acidic residues" evidence="1">
    <location>
        <begin position="87"/>
        <end position="119"/>
    </location>
</feature>
<proteinExistence type="predicted"/>
<dbReference type="AlphaFoldDB" id="A0AAV8TEU6"/>
<evidence type="ECO:0000259" key="2">
    <source>
        <dbReference type="Pfam" id="PF10252"/>
    </source>
</evidence>
<feature type="compositionally biased region" description="Basic and acidic residues" evidence="1">
    <location>
        <begin position="138"/>
        <end position="154"/>
    </location>
</feature>
<dbReference type="InterPro" id="IPR019380">
    <property type="entry name" value="Casein_kinase_sb_PP28"/>
</dbReference>
<protein>
    <recommendedName>
        <fullName evidence="2">Casein kinase substrate phosphoprotein PP28 domain-containing protein</fullName>
    </recommendedName>
</protein>
<feature type="region of interest" description="Disordered" evidence="1">
    <location>
        <begin position="1"/>
        <end position="119"/>
    </location>
</feature>
<keyword evidence="4" id="KW-1185">Reference proteome</keyword>
<feature type="compositionally biased region" description="Basic residues" evidence="1">
    <location>
        <begin position="1"/>
        <end position="16"/>
    </location>
</feature>
<feature type="region of interest" description="Disordered" evidence="1">
    <location>
        <begin position="138"/>
        <end position="163"/>
    </location>
</feature>
<feature type="domain" description="Casein kinase substrate phosphoprotein PP28" evidence="2">
    <location>
        <begin position="68"/>
        <end position="143"/>
    </location>
</feature>
<gene>
    <name evidence="3" type="ORF">K2173_011918</name>
</gene>
<evidence type="ECO:0000313" key="3">
    <source>
        <dbReference type="EMBL" id="KAJ8765238.1"/>
    </source>
</evidence>
<dbReference type="PANTHER" id="PTHR22055">
    <property type="entry name" value="28 KDA HEAT- AND ACID-STABLE PHOSPHOPROTEIN PDGF-ASSOCIATED PROTEIN"/>
    <property type="match status" value="1"/>
</dbReference>
<dbReference type="Proteomes" id="UP001159364">
    <property type="component" value="Linkage Group LG05"/>
</dbReference>
<accession>A0AAV8TEU6</accession>
<dbReference type="Pfam" id="PF10252">
    <property type="entry name" value="PP28"/>
    <property type="match status" value="1"/>
</dbReference>
<dbReference type="EMBL" id="JAIWQS010000005">
    <property type="protein sequence ID" value="KAJ8765238.1"/>
    <property type="molecule type" value="Genomic_DNA"/>
</dbReference>
<sequence>MRKEKVKRKQTGRRHFSSREALVAFQARSPTSKQKDVVQDKEEEESKEEVKGKPEKRKGIQALIQVQNPNTVEHKNFGGRNIGKTTEPSRRERKETEKAEARERDLRLREQGKTEQAKKDLERLAMIRLERAEAARKREAENAAKVQKKMEMNAKKKGVLASK</sequence>